<dbReference type="PANTHER" id="PTHR42924:SF3">
    <property type="entry name" value="POLYMERASE_HISTIDINOL PHOSPHATASE N-TERMINAL DOMAIN-CONTAINING PROTEIN"/>
    <property type="match status" value="1"/>
</dbReference>
<dbReference type="SUPFAM" id="SSF89550">
    <property type="entry name" value="PHP domain-like"/>
    <property type="match status" value="1"/>
</dbReference>
<proteinExistence type="predicted"/>
<dbReference type="RefSeq" id="WP_380012654.1">
    <property type="nucleotide sequence ID" value="NZ_JBHLYR010000051.1"/>
</dbReference>
<dbReference type="InterPro" id="IPR003141">
    <property type="entry name" value="Pol/His_phosphatase_N"/>
</dbReference>
<accession>A0ABV6B1E7</accession>
<feature type="domain" description="Polymerase/histidinol phosphatase N-terminal" evidence="1">
    <location>
        <begin position="15"/>
        <end position="85"/>
    </location>
</feature>
<dbReference type="Pfam" id="PF02811">
    <property type="entry name" value="PHP"/>
    <property type="match status" value="1"/>
</dbReference>
<evidence type="ECO:0000313" key="3">
    <source>
        <dbReference type="Proteomes" id="UP001589733"/>
    </source>
</evidence>
<dbReference type="Gene3D" id="3.20.20.140">
    <property type="entry name" value="Metal-dependent hydrolases"/>
    <property type="match status" value="1"/>
</dbReference>
<dbReference type="Pfam" id="PF13263">
    <property type="entry name" value="PHP_C"/>
    <property type="match status" value="1"/>
</dbReference>
<comment type="caution">
    <text evidence="2">The sequence shown here is derived from an EMBL/GenBank/DDBJ whole genome shotgun (WGS) entry which is preliminary data.</text>
</comment>
<organism evidence="2 3">
    <name type="scientific">Deinococcus oregonensis</name>
    <dbReference type="NCBI Taxonomy" id="1805970"/>
    <lineage>
        <taxon>Bacteria</taxon>
        <taxon>Thermotogati</taxon>
        <taxon>Deinococcota</taxon>
        <taxon>Deinococci</taxon>
        <taxon>Deinococcales</taxon>
        <taxon>Deinococcaceae</taxon>
        <taxon>Deinococcus</taxon>
    </lineage>
</organism>
<dbReference type="Proteomes" id="UP001589733">
    <property type="component" value="Unassembled WGS sequence"/>
</dbReference>
<dbReference type="InterPro" id="IPR052018">
    <property type="entry name" value="PHP_domain"/>
</dbReference>
<name>A0ABV6B1E7_9DEIO</name>
<dbReference type="CDD" id="cd07432">
    <property type="entry name" value="PHP_HisPPase"/>
    <property type="match status" value="1"/>
</dbReference>
<protein>
    <submittedName>
        <fullName evidence="2">PHP-associated domain-containing protein</fullName>
    </submittedName>
</protein>
<dbReference type="InterPro" id="IPR016195">
    <property type="entry name" value="Pol/histidinol_Pase-like"/>
</dbReference>
<evidence type="ECO:0000259" key="1">
    <source>
        <dbReference type="SMART" id="SM00481"/>
    </source>
</evidence>
<dbReference type="InterPro" id="IPR004013">
    <property type="entry name" value="PHP_dom"/>
</dbReference>
<evidence type="ECO:0000313" key="2">
    <source>
        <dbReference type="EMBL" id="MFB9993568.1"/>
    </source>
</evidence>
<reference evidence="2 3" key="1">
    <citation type="submission" date="2024-09" db="EMBL/GenBank/DDBJ databases">
        <authorList>
            <person name="Sun Q."/>
            <person name="Mori K."/>
        </authorList>
    </citation>
    <scope>NUCLEOTIDE SEQUENCE [LARGE SCALE GENOMIC DNA]</scope>
    <source>
        <strain evidence="2 3">JCM 13503</strain>
    </source>
</reference>
<sequence length="238" mass="26580">MTPLSVQRAPDVMKIDLHMHTEVSHDCRTRLRDIPAWMLSSNTRTIAVTDHDQQRGGPELAALVAEMGLSDRLNIIAGEEVTTAEGELIGLFLTERIPPRLSPEETVQAIHTQGGLVMLQHGFDPLKRYRLKPEATVRIADEIDIVEVFNSRLSRHHWNRVAAVWAQERGLPLCAGSDAHTLQDIGEAWVEAPFRPIHTPADLLAALAEGTVGGRWTHPFHAYGRKQWRVLRGKLGRG</sequence>
<dbReference type="SMART" id="SM00481">
    <property type="entry name" value="POLIIIAc"/>
    <property type="match status" value="1"/>
</dbReference>
<dbReference type="PANTHER" id="PTHR42924">
    <property type="entry name" value="EXONUCLEASE"/>
    <property type="match status" value="1"/>
</dbReference>
<dbReference type="EMBL" id="JBHLYR010000051">
    <property type="protein sequence ID" value="MFB9993568.1"/>
    <property type="molecule type" value="Genomic_DNA"/>
</dbReference>
<gene>
    <name evidence="2" type="ORF">ACFFLM_16515</name>
</gene>
<keyword evidence="3" id="KW-1185">Reference proteome</keyword>